<feature type="transmembrane region" description="Helical" evidence="2">
    <location>
        <begin position="75"/>
        <end position="95"/>
    </location>
</feature>
<feature type="transmembrane region" description="Helical" evidence="2">
    <location>
        <begin position="220"/>
        <end position="240"/>
    </location>
</feature>
<feature type="transmembrane region" description="Helical" evidence="2">
    <location>
        <begin position="429"/>
        <end position="448"/>
    </location>
</feature>
<dbReference type="EMBL" id="WIXJ01000001">
    <property type="protein sequence ID" value="MQY50493.1"/>
    <property type="molecule type" value="Genomic_DNA"/>
</dbReference>
<protein>
    <recommendedName>
        <fullName evidence="5">Glycosyltransferase RgtA/B/C/D-like domain-containing protein</fullName>
    </recommendedName>
</protein>
<dbReference type="OrthoDB" id="8556356at2"/>
<reference evidence="3 4" key="1">
    <citation type="submission" date="2019-10" db="EMBL/GenBank/DDBJ databases">
        <title>Whole-genome sequence of the purple nonsulfur photosynthetic bacterium Rhodocyclus tenuis.</title>
        <authorList>
            <person name="Kyndt J.A."/>
            <person name="Meyer T.E."/>
        </authorList>
    </citation>
    <scope>NUCLEOTIDE SEQUENCE [LARGE SCALE GENOMIC DNA]</scope>
    <source>
        <strain evidence="3 4">DSM 110</strain>
    </source>
</reference>
<organism evidence="3 4">
    <name type="scientific">Rhodocyclus tenuis</name>
    <name type="common">Rhodospirillum tenue</name>
    <dbReference type="NCBI Taxonomy" id="1066"/>
    <lineage>
        <taxon>Bacteria</taxon>
        <taxon>Pseudomonadati</taxon>
        <taxon>Pseudomonadota</taxon>
        <taxon>Betaproteobacteria</taxon>
        <taxon>Rhodocyclales</taxon>
        <taxon>Rhodocyclaceae</taxon>
        <taxon>Rhodocyclus</taxon>
    </lineage>
</organism>
<evidence type="ECO:0000256" key="2">
    <source>
        <dbReference type="SAM" id="Phobius"/>
    </source>
</evidence>
<gene>
    <name evidence="3" type="ORF">GHK24_01685</name>
</gene>
<evidence type="ECO:0000313" key="3">
    <source>
        <dbReference type="EMBL" id="MQY50493.1"/>
    </source>
</evidence>
<feature type="transmembrane region" description="Helical" evidence="2">
    <location>
        <begin position="398"/>
        <end position="417"/>
    </location>
</feature>
<feature type="transmembrane region" description="Helical" evidence="2">
    <location>
        <begin position="130"/>
        <end position="146"/>
    </location>
</feature>
<comment type="caution">
    <text evidence="3">The sequence shown here is derived from an EMBL/GenBank/DDBJ whole genome shotgun (WGS) entry which is preliminary data.</text>
</comment>
<feature type="transmembrane region" description="Helical" evidence="2">
    <location>
        <begin position="356"/>
        <end position="378"/>
    </location>
</feature>
<feature type="transmembrane region" description="Helical" evidence="2">
    <location>
        <begin position="326"/>
        <end position="344"/>
    </location>
</feature>
<feature type="transmembrane region" description="Helical" evidence="2">
    <location>
        <begin position="267"/>
        <end position="289"/>
    </location>
</feature>
<feature type="transmembrane region" description="Helical" evidence="2">
    <location>
        <begin position="301"/>
        <end position="320"/>
    </location>
</feature>
<evidence type="ECO:0000313" key="4">
    <source>
        <dbReference type="Proteomes" id="UP000480275"/>
    </source>
</evidence>
<feature type="transmembrane region" description="Helical" evidence="2">
    <location>
        <begin position="20"/>
        <end position="37"/>
    </location>
</feature>
<evidence type="ECO:0000256" key="1">
    <source>
        <dbReference type="SAM" id="MobiDB-lite"/>
    </source>
</evidence>
<keyword evidence="2" id="KW-1133">Transmembrane helix</keyword>
<feature type="transmembrane region" description="Helical" evidence="2">
    <location>
        <begin position="153"/>
        <end position="169"/>
    </location>
</feature>
<accession>A0A6L5JSZ3</accession>
<keyword evidence="2" id="KW-0472">Membrane</keyword>
<feature type="transmembrane region" description="Helical" evidence="2">
    <location>
        <begin position="107"/>
        <end position="124"/>
    </location>
</feature>
<feature type="region of interest" description="Disordered" evidence="1">
    <location>
        <begin position="554"/>
        <end position="587"/>
    </location>
</feature>
<feature type="transmembrane region" description="Helical" evidence="2">
    <location>
        <begin position="175"/>
        <end position="208"/>
    </location>
</feature>
<dbReference type="AlphaFoldDB" id="A0A6L5JSZ3"/>
<dbReference type="Proteomes" id="UP000480275">
    <property type="component" value="Unassembled WGS sequence"/>
</dbReference>
<proteinExistence type="predicted"/>
<name>A0A6L5JSZ3_RHOTE</name>
<keyword evidence="2" id="KW-0812">Transmembrane</keyword>
<evidence type="ECO:0008006" key="5">
    <source>
        <dbReference type="Google" id="ProtNLM"/>
    </source>
</evidence>
<sequence>MPALPEHSRFKGIPLPPRGWPLAILLALYLLPGLIGHDPWKVDDAEAFGVIRDMLVRGHWLTPTLAGQPVFEAPLYYWIAAVLGQLLAWPLATVLPLHDAVRLTSAGFALLVLGFVHLAARALYGREYAVAAPLILAGSIGFLVHAHEMQPMLVPLAAYAAAYWALAMLDRRPWMAGIAFGSALGLGLLGGGLAPMVWLLPVGLMAFVLSQQKTRTGPALLLGVLVAATWLALWLVPLALRDPAYFAGWQRATLAHFGSTESPLDTALGYLNLLPWYALPALPLAAWTLWIKRREIATPALALPLAGFLLLWLGLCLTYQARSVPALLLLPPLVLLAVPGVPSLRRGAANAFDWFAMLSFSLLAVLLCVGWSAMVFGWPEQLAQQAVRLEPGFVGHFHWLPTLLAAFGCLAWIWLIITSARSPFRGMAHWAAGVTLFWLLASTLWQPWVDYGKTYRPLSVAVARALPADHGCIAGAQLGGAQRASLDYFGGITTVPQLSAAGRECRWLLTQSSGRHDEVSPGEHWKKVWEGGRPGDRNERFRLYRHTGALTPDAASVRELVQESASERAGESNASTAPVNAPATPGR</sequence>